<comment type="caution">
    <text evidence="5">The sequence shown here is derived from an EMBL/GenBank/DDBJ whole genome shotgun (WGS) entry which is preliminary data.</text>
</comment>
<dbReference type="GO" id="GO:0003677">
    <property type="term" value="F:DNA binding"/>
    <property type="evidence" value="ECO:0007669"/>
    <property type="project" value="UniProtKB-KW"/>
</dbReference>
<dbReference type="SUPFAM" id="SSF48008">
    <property type="entry name" value="GntR ligand-binding domain-like"/>
    <property type="match status" value="1"/>
</dbReference>
<accession>A0A0F9JPG1</accession>
<dbReference type="InterPro" id="IPR036390">
    <property type="entry name" value="WH_DNA-bd_sf"/>
</dbReference>
<dbReference type="GO" id="GO:0003700">
    <property type="term" value="F:DNA-binding transcription factor activity"/>
    <property type="evidence" value="ECO:0007669"/>
    <property type="project" value="InterPro"/>
</dbReference>
<protein>
    <recommendedName>
        <fullName evidence="4">HTH gntR-type domain-containing protein</fullName>
    </recommendedName>
</protein>
<dbReference type="InterPro" id="IPR036388">
    <property type="entry name" value="WH-like_DNA-bd_sf"/>
</dbReference>
<dbReference type="PROSITE" id="PS50949">
    <property type="entry name" value="HTH_GNTR"/>
    <property type="match status" value="1"/>
</dbReference>
<feature type="domain" description="HTH gntR-type" evidence="4">
    <location>
        <begin position="5"/>
        <end position="72"/>
    </location>
</feature>
<evidence type="ECO:0000256" key="1">
    <source>
        <dbReference type="ARBA" id="ARBA00023015"/>
    </source>
</evidence>
<dbReference type="AlphaFoldDB" id="A0A0F9JPG1"/>
<evidence type="ECO:0000256" key="2">
    <source>
        <dbReference type="ARBA" id="ARBA00023125"/>
    </source>
</evidence>
<evidence type="ECO:0000313" key="5">
    <source>
        <dbReference type="EMBL" id="KKM71603.1"/>
    </source>
</evidence>
<dbReference type="InterPro" id="IPR008920">
    <property type="entry name" value="TF_FadR/GntR_C"/>
</dbReference>
<dbReference type="EMBL" id="LAZR01009607">
    <property type="protein sequence ID" value="KKM71603.1"/>
    <property type="molecule type" value="Genomic_DNA"/>
</dbReference>
<dbReference type="PANTHER" id="PTHR43537">
    <property type="entry name" value="TRANSCRIPTIONAL REGULATOR, GNTR FAMILY"/>
    <property type="match status" value="1"/>
</dbReference>
<proteinExistence type="predicted"/>
<dbReference type="Pfam" id="PF07729">
    <property type="entry name" value="FCD"/>
    <property type="match status" value="1"/>
</dbReference>
<dbReference type="Gene3D" id="1.10.10.10">
    <property type="entry name" value="Winged helix-like DNA-binding domain superfamily/Winged helix DNA-binding domain"/>
    <property type="match status" value="1"/>
</dbReference>
<keyword evidence="3" id="KW-0804">Transcription</keyword>
<name>A0A0F9JPG1_9ZZZZ</name>
<keyword evidence="2" id="KW-0238">DNA-binding</keyword>
<evidence type="ECO:0000259" key="4">
    <source>
        <dbReference type="PROSITE" id="PS50949"/>
    </source>
</evidence>
<dbReference type="PANTHER" id="PTHR43537:SF24">
    <property type="entry name" value="GLUCONATE OPERON TRANSCRIPTIONAL REPRESSOR"/>
    <property type="match status" value="1"/>
</dbReference>
<keyword evidence="1" id="KW-0805">Transcription regulation</keyword>
<dbReference type="SUPFAM" id="SSF46785">
    <property type="entry name" value="Winged helix' DNA-binding domain"/>
    <property type="match status" value="1"/>
</dbReference>
<sequence>MAKTINVRDKVREHLLEQMQKGNLEAGQGINLAALARKLKVSVTPIREALTQLQQSHIVQAVPNRGFRIAKVNPEEAKNLYELVAHLELLALEASVFDVMAIDRLKKQRDIIAKAENSLERVNAYMEFHRILTSNYNNSVVQQLLKDLKTRVFFYERKFMANDSFHYNSNAQHDAIIAAIEEDNIPSASLFLKMNWMLIQSYIEKQLVVL</sequence>
<evidence type="ECO:0000256" key="3">
    <source>
        <dbReference type="ARBA" id="ARBA00023163"/>
    </source>
</evidence>
<dbReference type="InterPro" id="IPR000524">
    <property type="entry name" value="Tscrpt_reg_HTH_GntR"/>
</dbReference>
<dbReference type="Pfam" id="PF00392">
    <property type="entry name" value="GntR"/>
    <property type="match status" value="1"/>
</dbReference>
<dbReference type="Gene3D" id="1.20.120.530">
    <property type="entry name" value="GntR ligand-binding domain-like"/>
    <property type="match status" value="1"/>
</dbReference>
<reference evidence="5" key="1">
    <citation type="journal article" date="2015" name="Nature">
        <title>Complex archaea that bridge the gap between prokaryotes and eukaryotes.</title>
        <authorList>
            <person name="Spang A."/>
            <person name="Saw J.H."/>
            <person name="Jorgensen S.L."/>
            <person name="Zaremba-Niedzwiedzka K."/>
            <person name="Martijn J."/>
            <person name="Lind A.E."/>
            <person name="van Eijk R."/>
            <person name="Schleper C."/>
            <person name="Guy L."/>
            <person name="Ettema T.J."/>
        </authorList>
    </citation>
    <scope>NUCLEOTIDE SEQUENCE</scope>
</reference>
<dbReference type="InterPro" id="IPR011711">
    <property type="entry name" value="GntR_C"/>
</dbReference>
<organism evidence="5">
    <name type="scientific">marine sediment metagenome</name>
    <dbReference type="NCBI Taxonomy" id="412755"/>
    <lineage>
        <taxon>unclassified sequences</taxon>
        <taxon>metagenomes</taxon>
        <taxon>ecological metagenomes</taxon>
    </lineage>
</organism>
<dbReference type="SMART" id="SM00345">
    <property type="entry name" value="HTH_GNTR"/>
    <property type="match status" value="1"/>
</dbReference>
<gene>
    <name evidence="5" type="ORF">LCGC14_1428940</name>
</gene>